<dbReference type="AlphaFoldDB" id="A0A1H3C1J2"/>
<dbReference type="CDD" id="cd04301">
    <property type="entry name" value="NAT_SF"/>
    <property type="match status" value="1"/>
</dbReference>
<dbReference type="SUPFAM" id="SSF55729">
    <property type="entry name" value="Acyl-CoA N-acyltransferases (Nat)"/>
    <property type="match status" value="1"/>
</dbReference>
<dbReference type="EMBL" id="FNNG01000011">
    <property type="protein sequence ID" value="SDX47369.1"/>
    <property type="molecule type" value="Genomic_DNA"/>
</dbReference>
<feature type="domain" description="N-acetyltransferase" evidence="1">
    <location>
        <begin position="13"/>
        <end position="56"/>
    </location>
</feature>
<name>A0A1H3C1J2_9FIRM</name>
<dbReference type="InterPro" id="IPR016181">
    <property type="entry name" value="Acyl_CoA_acyltransferase"/>
</dbReference>
<dbReference type="Pfam" id="PF00583">
    <property type="entry name" value="Acetyltransf_1"/>
    <property type="match status" value="1"/>
</dbReference>
<proteinExistence type="predicted"/>
<dbReference type="RefSeq" id="WP_317922132.1">
    <property type="nucleotide sequence ID" value="NZ_BSYN01000006.1"/>
</dbReference>
<protein>
    <submittedName>
        <fullName evidence="2">Acetyltransferase (GNAT) family protein</fullName>
    </submittedName>
</protein>
<reference evidence="2 3" key="1">
    <citation type="submission" date="2016-10" db="EMBL/GenBank/DDBJ databases">
        <authorList>
            <person name="de Groot N.N."/>
        </authorList>
    </citation>
    <scope>NUCLEOTIDE SEQUENCE [LARGE SCALE GENOMIC DNA]</scope>
    <source>
        <strain evidence="2 3">DSM 23310</strain>
    </source>
</reference>
<organism evidence="2 3">
    <name type="scientific">Tepidimicrobium xylanilyticum</name>
    <dbReference type="NCBI Taxonomy" id="1123352"/>
    <lineage>
        <taxon>Bacteria</taxon>
        <taxon>Bacillati</taxon>
        <taxon>Bacillota</taxon>
        <taxon>Tissierellia</taxon>
        <taxon>Tissierellales</taxon>
        <taxon>Tepidimicrobiaceae</taxon>
        <taxon>Tepidimicrobium</taxon>
    </lineage>
</organism>
<evidence type="ECO:0000313" key="2">
    <source>
        <dbReference type="EMBL" id="SDX47369.1"/>
    </source>
</evidence>
<evidence type="ECO:0000313" key="3">
    <source>
        <dbReference type="Proteomes" id="UP000198828"/>
    </source>
</evidence>
<dbReference type="Gene3D" id="3.40.630.30">
    <property type="match status" value="1"/>
</dbReference>
<gene>
    <name evidence="2" type="ORF">SAMN05660923_02371</name>
</gene>
<dbReference type="GO" id="GO:0016747">
    <property type="term" value="F:acyltransferase activity, transferring groups other than amino-acyl groups"/>
    <property type="evidence" value="ECO:0007669"/>
    <property type="project" value="InterPro"/>
</dbReference>
<sequence>MGLLDIEYVIEKGTVCYYTHELGGVIWHFAVLPEFRNTGIAIQLLSKAIDFLREKVIKRSRHGQGMIKG</sequence>
<evidence type="ECO:0000259" key="1">
    <source>
        <dbReference type="Pfam" id="PF00583"/>
    </source>
</evidence>
<dbReference type="InterPro" id="IPR000182">
    <property type="entry name" value="GNAT_dom"/>
</dbReference>
<keyword evidence="2" id="KW-0808">Transferase</keyword>
<accession>A0A1H3C1J2</accession>
<keyword evidence="3" id="KW-1185">Reference proteome</keyword>
<dbReference type="Proteomes" id="UP000198828">
    <property type="component" value="Unassembled WGS sequence"/>
</dbReference>